<dbReference type="EMBL" id="BDGI01000027">
    <property type="protein sequence ID" value="GAV27243.1"/>
    <property type="molecule type" value="Genomic_DNA"/>
</dbReference>
<proteinExistence type="predicted"/>
<dbReference type="AlphaFoldDB" id="A0A1Q2YCX1"/>
<dbReference type="InterPro" id="IPR036774">
    <property type="entry name" value="ERV/ALR_sulphydryl_oxid_sf"/>
</dbReference>
<keyword evidence="7" id="KW-1015">Disulfide bond</keyword>
<dbReference type="Gene3D" id="4.10.320.60">
    <property type="match status" value="1"/>
</dbReference>
<dbReference type="PANTHER" id="PTHR12645:SF0">
    <property type="entry name" value="FAD-LINKED SULFHYDRYL OXIDASE ALR"/>
    <property type="match status" value="1"/>
</dbReference>
<sequence length="190" mass="21130">MSEENNPLKDSVKPQFGASGRKIVYDENGKPCRACNTLLDFRMVTNKKSTSSPSGSISAASGIAATAATAAGAAPNAKACPPDVEELGRSTWTLLHSIAATYPDNPTKNQQENLSQFMNSFSNLYPCFHCADDFREYIKKDKIKVTNRDEFGKWLCNAHNEVNVKLGKPKFDCNLWKERWKDGWKDGRCD</sequence>
<evidence type="ECO:0000256" key="7">
    <source>
        <dbReference type="ARBA" id="ARBA00023157"/>
    </source>
</evidence>
<evidence type="ECO:0000256" key="6">
    <source>
        <dbReference type="ARBA" id="ARBA00023128"/>
    </source>
</evidence>
<dbReference type="Proteomes" id="UP000186136">
    <property type="component" value="Unassembled WGS sequence"/>
</dbReference>
<reference evidence="10 11" key="1">
    <citation type="submission" date="2016-08" db="EMBL/GenBank/DDBJ databases">
        <title>Whole genome shotgun sequence of Pichia membranifaciens KS47-1.</title>
        <authorList>
            <person name="Konishi M."/>
            <person name="Ishida M."/>
            <person name="Arakawa T."/>
            <person name="Kato Y."/>
            <person name="Horiuchi J."/>
        </authorList>
    </citation>
    <scope>NUCLEOTIDE SEQUENCE [LARGE SCALE GENOMIC DNA]</scope>
    <source>
        <strain evidence="10 11">KS47-1</strain>
    </source>
</reference>
<dbReference type="GO" id="GO:0005758">
    <property type="term" value="C:mitochondrial intermembrane space"/>
    <property type="evidence" value="ECO:0007669"/>
    <property type="project" value="UniProtKB-SubCell"/>
</dbReference>
<keyword evidence="4 8" id="KW-0274">FAD</keyword>
<dbReference type="FunFam" id="1.20.120.310:FF:000003">
    <property type="entry name" value="Sulfhydryl oxidase"/>
    <property type="match status" value="1"/>
</dbReference>
<keyword evidence="11" id="KW-1185">Reference proteome</keyword>
<protein>
    <recommendedName>
        <fullName evidence="8">Sulfhydryl oxidase</fullName>
        <ecNumber evidence="8">1.8.3.2</ecNumber>
    </recommendedName>
</protein>
<evidence type="ECO:0000256" key="5">
    <source>
        <dbReference type="ARBA" id="ARBA00023002"/>
    </source>
</evidence>
<dbReference type="SUPFAM" id="SSF69000">
    <property type="entry name" value="FAD-dependent thiol oxidase"/>
    <property type="match status" value="1"/>
</dbReference>
<dbReference type="OrthoDB" id="17199at2759"/>
<evidence type="ECO:0000256" key="4">
    <source>
        <dbReference type="ARBA" id="ARBA00022827"/>
    </source>
</evidence>
<dbReference type="PANTHER" id="PTHR12645">
    <property type="entry name" value="ALR/ERV"/>
    <property type="match status" value="1"/>
</dbReference>
<dbReference type="PROSITE" id="PS51324">
    <property type="entry name" value="ERV_ALR"/>
    <property type="match status" value="1"/>
</dbReference>
<comment type="cofactor">
    <cofactor evidence="1 8">
        <name>FAD</name>
        <dbReference type="ChEBI" id="CHEBI:57692"/>
    </cofactor>
</comment>
<feature type="domain" description="ERV/ALR sulfhydryl oxidase" evidence="9">
    <location>
        <begin position="80"/>
        <end position="180"/>
    </location>
</feature>
<comment type="catalytic activity">
    <reaction evidence="8">
        <text>2 R'C(R)SH + O2 = R'C(R)S-S(R)CR' + H2O2</text>
        <dbReference type="Rhea" id="RHEA:17357"/>
        <dbReference type="ChEBI" id="CHEBI:15379"/>
        <dbReference type="ChEBI" id="CHEBI:16240"/>
        <dbReference type="ChEBI" id="CHEBI:16520"/>
        <dbReference type="ChEBI" id="CHEBI:17412"/>
        <dbReference type="EC" id="1.8.3.2"/>
    </reaction>
</comment>
<gene>
    <name evidence="10" type="ORF">PMKS-000707</name>
</gene>
<evidence type="ECO:0000259" key="9">
    <source>
        <dbReference type="PROSITE" id="PS51324"/>
    </source>
</evidence>
<evidence type="ECO:0000256" key="2">
    <source>
        <dbReference type="ARBA" id="ARBA00004569"/>
    </source>
</evidence>
<dbReference type="EC" id="1.8.3.2" evidence="8"/>
<keyword evidence="5 8" id="KW-0560">Oxidoreductase</keyword>
<keyword evidence="3 8" id="KW-0285">Flavoprotein</keyword>
<dbReference type="InterPro" id="IPR039799">
    <property type="entry name" value="ALR/ERV"/>
</dbReference>
<dbReference type="GO" id="GO:0050660">
    <property type="term" value="F:flavin adenine dinucleotide binding"/>
    <property type="evidence" value="ECO:0007669"/>
    <property type="project" value="TreeGrafter"/>
</dbReference>
<comment type="subcellular location">
    <subcellularLocation>
        <location evidence="2">Mitochondrion intermembrane space</location>
    </subcellularLocation>
</comment>
<dbReference type="Pfam" id="PF04777">
    <property type="entry name" value="Evr1_Alr"/>
    <property type="match status" value="1"/>
</dbReference>
<evidence type="ECO:0000256" key="8">
    <source>
        <dbReference type="RuleBase" id="RU371123"/>
    </source>
</evidence>
<dbReference type="Gene3D" id="1.20.120.310">
    <property type="entry name" value="ERV/ALR sulfhydryl oxidase domain"/>
    <property type="match status" value="1"/>
</dbReference>
<comment type="caution">
    <text evidence="10">The sequence shown here is derived from an EMBL/GenBank/DDBJ whole genome shotgun (WGS) entry which is preliminary data.</text>
</comment>
<evidence type="ECO:0000256" key="1">
    <source>
        <dbReference type="ARBA" id="ARBA00001974"/>
    </source>
</evidence>
<evidence type="ECO:0000313" key="10">
    <source>
        <dbReference type="EMBL" id="GAV27243.1"/>
    </source>
</evidence>
<evidence type="ECO:0000256" key="3">
    <source>
        <dbReference type="ARBA" id="ARBA00022630"/>
    </source>
</evidence>
<dbReference type="InterPro" id="IPR017905">
    <property type="entry name" value="ERV/ALR_sulphydryl_oxidase"/>
</dbReference>
<accession>A0A1Q2YCX1</accession>
<name>A0A1Q2YCX1_9ASCO</name>
<organism evidence="10 11">
    <name type="scientific">Pichia membranifaciens</name>
    <dbReference type="NCBI Taxonomy" id="4926"/>
    <lineage>
        <taxon>Eukaryota</taxon>
        <taxon>Fungi</taxon>
        <taxon>Dikarya</taxon>
        <taxon>Ascomycota</taxon>
        <taxon>Saccharomycotina</taxon>
        <taxon>Pichiomycetes</taxon>
        <taxon>Pichiales</taxon>
        <taxon>Pichiaceae</taxon>
        <taxon>Pichia</taxon>
    </lineage>
</organism>
<keyword evidence="6" id="KW-0496">Mitochondrion</keyword>
<dbReference type="GO" id="GO:0016971">
    <property type="term" value="F:flavin-dependent sulfhydryl oxidase activity"/>
    <property type="evidence" value="ECO:0007669"/>
    <property type="project" value="InterPro"/>
</dbReference>
<evidence type="ECO:0000313" key="11">
    <source>
        <dbReference type="Proteomes" id="UP000186136"/>
    </source>
</evidence>